<proteinExistence type="predicted"/>
<accession>A0A7W3R6L1</accession>
<comment type="caution">
    <text evidence="2">The sequence shown here is derived from an EMBL/GenBank/DDBJ whole genome shotgun (WGS) entry which is preliminary data.</text>
</comment>
<sequence>MHLEIHDRHLTSDPSFQAWLAGRPAPVDPATQYRQYMDLISSAVARGVVIRRARIVSEPVSDYVRWEHELTGPVNIAAGERVRWLPRRLASTLALPGNPYWVFDDRLVRFSLFGGDGEVHGHQFYEDPDTIEMCRSAFEAVWERAVPHQDYKV</sequence>
<gene>
    <name evidence="2" type="ORF">HNR21_000456</name>
</gene>
<dbReference type="Proteomes" id="UP000539313">
    <property type="component" value="Unassembled WGS sequence"/>
</dbReference>
<protein>
    <recommendedName>
        <fullName evidence="1">DUF6879 domain-containing protein</fullName>
    </recommendedName>
</protein>
<evidence type="ECO:0000259" key="1">
    <source>
        <dbReference type="Pfam" id="PF21806"/>
    </source>
</evidence>
<dbReference type="EMBL" id="JACJII010000001">
    <property type="protein sequence ID" value="MBA9001574.1"/>
    <property type="molecule type" value="Genomic_DNA"/>
</dbReference>
<feature type="domain" description="DUF6879" evidence="1">
    <location>
        <begin position="1"/>
        <end position="152"/>
    </location>
</feature>
<dbReference type="InterPro" id="IPR049244">
    <property type="entry name" value="DUF6879"/>
</dbReference>
<organism evidence="2 3">
    <name type="scientific">Thermomonospora cellulosilytica</name>
    <dbReference type="NCBI Taxonomy" id="1411118"/>
    <lineage>
        <taxon>Bacteria</taxon>
        <taxon>Bacillati</taxon>
        <taxon>Actinomycetota</taxon>
        <taxon>Actinomycetes</taxon>
        <taxon>Streptosporangiales</taxon>
        <taxon>Thermomonosporaceae</taxon>
        <taxon>Thermomonospora</taxon>
    </lineage>
</organism>
<dbReference type="RefSeq" id="WP_246441927.1">
    <property type="nucleotide sequence ID" value="NZ_JACJII010000001.1"/>
</dbReference>
<name>A0A7W3R6L1_9ACTN</name>
<reference evidence="2 3" key="1">
    <citation type="submission" date="2020-08" db="EMBL/GenBank/DDBJ databases">
        <title>Sequencing the genomes of 1000 actinobacteria strains.</title>
        <authorList>
            <person name="Klenk H.-P."/>
        </authorList>
    </citation>
    <scope>NUCLEOTIDE SEQUENCE [LARGE SCALE GENOMIC DNA]</scope>
    <source>
        <strain evidence="2 3">DSM 45823</strain>
    </source>
</reference>
<evidence type="ECO:0000313" key="3">
    <source>
        <dbReference type="Proteomes" id="UP000539313"/>
    </source>
</evidence>
<dbReference type="Pfam" id="PF21806">
    <property type="entry name" value="DUF6879"/>
    <property type="match status" value="1"/>
</dbReference>
<keyword evidence="3" id="KW-1185">Reference proteome</keyword>
<dbReference type="AlphaFoldDB" id="A0A7W3R6L1"/>
<evidence type="ECO:0000313" key="2">
    <source>
        <dbReference type="EMBL" id="MBA9001574.1"/>
    </source>
</evidence>